<evidence type="ECO:0000313" key="2">
    <source>
        <dbReference type="EMBL" id="KAF3003624.1"/>
    </source>
</evidence>
<proteinExistence type="predicted"/>
<comment type="caution">
    <text evidence="2">The sequence shown here is derived from an EMBL/GenBank/DDBJ whole genome shotgun (WGS) entry which is preliminary data.</text>
</comment>
<organism evidence="2 3">
    <name type="scientific">Curvularia kusanoi</name>
    <name type="common">Cochliobolus kusanoi</name>
    <dbReference type="NCBI Taxonomy" id="90978"/>
    <lineage>
        <taxon>Eukaryota</taxon>
        <taxon>Fungi</taxon>
        <taxon>Dikarya</taxon>
        <taxon>Ascomycota</taxon>
        <taxon>Pezizomycotina</taxon>
        <taxon>Dothideomycetes</taxon>
        <taxon>Pleosporomycetidae</taxon>
        <taxon>Pleosporales</taxon>
        <taxon>Pleosporineae</taxon>
        <taxon>Pleosporaceae</taxon>
        <taxon>Curvularia</taxon>
    </lineage>
</organism>
<dbReference type="Proteomes" id="UP000801428">
    <property type="component" value="Unassembled WGS sequence"/>
</dbReference>
<name>A0A9P4TEB3_CURKU</name>
<evidence type="ECO:0000256" key="1">
    <source>
        <dbReference type="SAM" id="SignalP"/>
    </source>
</evidence>
<dbReference type="EMBL" id="SWKU01000009">
    <property type="protein sequence ID" value="KAF3003624.1"/>
    <property type="molecule type" value="Genomic_DNA"/>
</dbReference>
<feature type="chain" id="PRO_5040178070" evidence="1">
    <location>
        <begin position="22"/>
        <end position="191"/>
    </location>
</feature>
<keyword evidence="3" id="KW-1185">Reference proteome</keyword>
<accession>A0A9P4TEB3</accession>
<protein>
    <submittedName>
        <fullName evidence="2">Uncharacterized protein</fullName>
    </submittedName>
</protein>
<feature type="signal peptide" evidence="1">
    <location>
        <begin position="1"/>
        <end position="21"/>
    </location>
</feature>
<dbReference type="AlphaFoldDB" id="A0A9P4TEB3"/>
<keyword evidence="1" id="KW-0732">Signal</keyword>
<reference evidence="2" key="1">
    <citation type="submission" date="2019-04" db="EMBL/GenBank/DDBJ databases">
        <title>Sequencing of skin fungus with MAO and IRED activity.</title>
        <authorList>
            <person name="Marsaioli A.J."/>
            <person name="Bonatto J.M.C."/>
            <person name="Reis Junior O."/>
        </authorList>
    </citation>
    <scope>NUCLEOTIDE SEQUENCE</scope>
    <source>
        <strain evidence="2">30M1</strain>
    </source>
</reference>
<gene>
    <name evidence="2" type="ORF">E8E13_007550</name>
</gene>
<evidence type="ECO:0000313" key="3">
    <source>
        <dbReference type="Proteomes" id="UP000801428"/>
    </source>
</evidence>
<sequence>MLLNQIAVLLTALAASTSAQGFTVPEGTTDGDYSVSYDASGNASFLKLRDVEPLTKRQEGLIAMPRRHLAARTDRIGCGDRNNELNHSDTDKANDSLDAKCNGDRGAYVPAGTDFFAKHGSTVAFFCNWGGGNGCDAGTRRRTSGQITNQCGWYKAGWVEGVENKISYGYDWATARFCGRDHSGTEYPGKM</sequence>
<dbReference type="OrthoDB" id="5006988at2759"/>